<dbReference type="Pfam" id="PF07876">
    <property type="entry name" value="Dabb"/>
    <property type="match status" value="1"/>
</dbReference>
<reference evidence="3 4" key="1">
    <citation type="submission" date="2017-04" db="EMBL/GenBank/DDBJ databases">
        <authorList>
            <person name="Afonso C.L."/>
            <person name="Miller P.J."/>
            <person name="Scott M.A."/>
            <person name="Spackman E."/>
            <person name="Goraichik I."/>
            <person name="Dimitrov K.M."/>
            <person name="Suarez D.L."/>
            <person name="Swayne D.E."/>
        </authorList>
    </citation>
    <scope>NUCLEOTIDE SEQUENCE [LARGE SCALE GENOMIC DNA]</scope>
    <source>
        <strain evidence="3">LMG 28154</strain>
    </source>
</reference>
<dbReference type="Gene3D" id="3.30.70.100">
    <property type="match status" value="1"/>
</dbReference>
<dbReference type="EMBL" id="FXAN01000013">
    <property type="protein sequence ID" value="SMF98161.1"/>
    <property type="molecule type" value="Genomic_DNA"/>
</dbReference>
<proteinExistence type="predicted"/>
<feature type="signal peptide" evidence="1">
    <location>
        <begin position="1"/>
        <end position="20"/>
    </location>
</feature>
<gene>
    <name evidence="3" type="ORF">BSIN_1451</name>
</gene>
<feature type="domain" description="Stress-response A/B barrel" evidence="2">
    <location>
        <begin position="68"/>
        <end position="178"/>
    </location>
</feature>
<organism evidence="3 4">
    <name type="scientific">Burkholderia singularis</name>
    <dbReference type="NCBI Taxonomy" id="1503053"/>
    <lineage>
        <taxon>Bacteria</taxon>
        <taxon>Pseudomonadati</taxon>
        <taxon>Pseudomonadota</taxon>
        <taxon>Betaproteobacteria</taxon>
        <taxon>Burkholderiales</taxon>
        <taxon>Burkholderiaceae</taxon>
        <taxon>Burkholderia</taxon>
        <taxon>pseudomallei group</taxon>
    </lineage>
</organism>
<dbReference type="AlphaFoldDB" id="A0A238GYU4"/>
<evidence type="ECO:0000313" key="4">
    <source>
        <dbReference type="Proteomes" id="UP000198460"/>
    </source>
</evidence>
<dbReference type="Proteomes" id="UP000198460">
    <property type="component" value="Unassembled WGS sequence"/>
</dbReference>
<feature type="chain" id="PRO_5012963714" evidence="1">
    <location>
        <begin position="21"/>
        <end position="187"/>
    </location>
</feature>
<dbReference type="PROSITE" id="PS51257">
    <property type="entry name" value="PROKAR_LIPOPROTEIN"/>
    <property type="match status" value="1"/>
</dbReference>
<dbReference type="SMART" id="SM00886">
    <property type="entry name" value="Dabb"/>
    <property type="match status" value="1"/>
</dbReference>
<dbReference type="InterPro" id="IPR013097">
    <property type="entry name" value="Dabb"/>
</dbReference>
<name>A0A238GYU4_9BURK</name>
<evidence type="ECO:0000313" key="3">
    <source>
        <dbReference type="EMBL" id="SMF98161.1"/>
    </source>
</evidence>
<dbReference type="SUPFAM" id="SSF54909">
    <property type="entry name" value="Dimeric alpha+beta barrel"/>
    <property type="match status" value="1"/>
</dbReference>
<evidence type="ECO:0000259" key="2">
    <source>
        <dbReference type="PROSITE" id="PS51502"/>
    </source>
</evidence>
<protein>
    <submittedName>
        <fullName evidence="3">Stress responsive alpha-beta barrel domain protein Dabb</fullName>
    </submittedName>
</protein>
<dbReference type="InterPro" id="IPR011008">
    <property type="entry name" value="Dimeric_a/b-barrel"/>
</dbReference>
<dbReference type="PROSITE" id="PS51502">
    <property type="entry name" value="S_R_A_B_BARREL"/>
    <property type="match status" value="1"/>
</dbReference>
<keyword evidence="1" id="KW-0732">Signal</keyword>
<evidence type="ECO:0000256" key="1">
    <source>
        <dbReference type="SAM" id="SignalP"/>
    </source>
</evidence>
<accession>A0A238GYU4</accession>
<sequence>MIMKILLNIALIVVCGFVVSACGDDDNVIPNAKGADVSSISVAQRLNDELRAVGVERFTASDYKPGVVRHIVLFRYQDTVTAAQRQEITQRFLSLQKSQRNGARYIVSIDEGLQSSGEKADQGLQQGFLVTFRSEGDRNFYVGQPIVADPNFYDANHQAFKDFVGPLLARQGVLVFDYTVDQTASGA</sequence>